<organism evidence="2 3">
    <name type="scientific">Coemansia spiralis</name>
    <dbReference type="NCBI Taxonomy" id="417178"/>
    <lineage>
        <taxon>Eukaryota</taxon>
        <taxon>Fungi</taxon>
        <taxon>Fungi incertae sedis</taxon>
        <taxon>Zoopagomycota</taxon>
        <taxon>Kickxellomycotina</taxon>
        <taxon>Kickxellomycetes</taxon>
        <taxon>Kickxellales</taxon>
        <taxon>Kickxellaceae</taxon>
        <taxon>Coemansia</taxon>
    </lineage>
</organism>
<reference evidence="2" key="1">
    <citation type="submission" date="2022-07" db="EMBL/GenBank/DDBJ databases">
        <title>Phylogenomic reconstructions and comparative analyses of Kickxellomycotina fungi.</title>
        <authorList>
            <person name="Reynolds N.K."/>
            <person name="Stajich J.E."/>
            <person name="Barry K."/>
            <person name="Grigoriev I.V."/>
            <person name="Crous P."/>
            <person name="Smith M.E."/>
        </authorList>
    </citation>
    <scope>NUCLEOTIDE SEQUENCE</scope>
    <source>
        <strain evidence="2">NRRL 3115</strain>
    </source>
</reference>
<evidence type="ECO:0000313" key="2">
    <source>
        <dbReference type="EMBL" id="KAJ2680928.1"/>
    </source>
</evidence>
<feature type="region of interest" description="Disordered" evidence="1">
    <location>
        <begin position="1"/>
        <end position="29"/>
    </location>
</feature>
<proteinExistence type="predicted"/>
<dbReference type="OrthoDB" id="256303at2759"/>
<accession>A0A9W8GF43</accession>
<feature type="compositionally biased region" description="Low complexity" evidence="1">
    <location>
        <begin position="1"/>
        <end position="21"/>
    </location>
</feature>
<sequence>MSSFATSSAAAAAQDSSASNSRPTRPSPHSVFRSLSWAEVVVWDATALPDAFASLLSHCSNIAHDREHVAEHQFAALATLDIFDSVKSMYDADGPDVLRKAIQIAVADDGFANVFGSICDTYYFLRALDVFGLDNQSFDGIVALLKLDEHDDTAIPYTHSEIVALLNTYLHKLESKYPGIKQYATCVMLETNVEQEFGACRELLYAFRSELPADGDLYMNTLRCIADSMHENIDMEQLIERVRSLYDGSLSEYWPSALNFIWELYNDDGSEYMMEMEPPKNAADHTTGASNIVSVAN</sequence>
<gene>
    <name evidence="2" type="ORF">GGI25_000232</name>
</gene>
<evidence type="ECO:0000256" key="1">
    <source>
        <dbReference type="SAM" id="MobiDB-lite"/>
    </source>
</evidence>
<protein>
    <submittedName>
        <fullName evidence="2">Uncharacterized protein</fullName>
    </submittedName>
</protein>
<dbReference type="AlphaFoldDB" id="A0A9W8GF43"/>
<dbReference type="Proteomes" id="UP001151518">
    <property type="component" value="Unassembled WGS sequence"/>
</dbReference>
<comment type="caution">
    <text evidence="2">The sequence shown here is derived from an EMBL/GenBank/DDBJ whole genome shotgun (WGS) entry which is preliminary data.</text>
</comment>
<dbReference type="EMBL" id="JANBTW010000002">
    <property type="protein sequence ID" value="KAJ2680928.1"/>
    <property type="molecule type" value="Genomic_DNA"/>
</dbReference>
<evidence type="ECO:0000313" key="3">
    <source>
        <dbReference type="Proteomes" id="UP001151518"/>
    </source>
</evidence>
<name>A0A9W8GF43_9FUNG</name>